<evidence type="ECO:0000313" key="3">
    <source>
        <dbReference type="EMBL" id="BCS94660.1"/>
    </source>
</evidence>
<dbReference type="Proteomes" id="UP001320148">
    <property type="component" value="Chromosome"/>
</dbReference>
<protein>
    <submittedName>
        <fullName evidence="3">UDP-N-acetylglucosamine 2-epimerase (Non-hydrolyzing)</fullName>
    </submittedName>
</protein>
<dbReference type="EMBL" id="AP024488">
    <property type="protein sequence ID" value="BCS94660.1"/>
    <property type="molecule type" value="Genomic_DNA"/>
</dbReference>
<dbReference type="PANTHER" id="PTHR43174:SF3">
    <property type="entry name" value="UDP-N-ACETYLGLUCOSAMINE 2-EPIMERASE"/>
    <property type="match status" value="1"/>
</dbReference>
<dbReference type="InterPro" id="IPR029767">
    <property type="entry name" value="WecB-like"/>
</dbReference>
<feature type="domain" description="UDP-N-acetylglucosamine 2-epimerase" evidence="2">
    <location>
        <begin position="24"/>
        <end position="366"/>
    </location>
</feature>
<dbReference type="InterPro" id="IPR003331">
    <property type="entry name" value="UDP_GlcNAc_Epimerase_2_dom"/>
</dbReference>
<accession>A0ABN6EZI9</accession>
<gene>
    <name evidence="3" type="ORF">DSLASN_02920</name>
</gene>
<proteinExistence type="inferred from homology"/>
<keyword evidence="4" id="KW-1185">Reference proteome</keyword>
<evidence type="ECO:0000313" key="4">
    <source>
        <dbReference type="Proteomes" id="UP001320148"/>
    </source>
</evidence>
<dbReference type="Pfam" id="PF02350">
    <property type="entry name" value="Epimerase_2"/>
    <property type="match status" value="1"/>
</dbReference>
<evidence type="ECO:0000256" key="1">
    <source>
        <dbReference type="RuleBase" id="RU003513"/>
    </source>
</evidence>
<sequence length="372" mass="42281">MIHFFIGTKAQFIKMAPVIEEVSEHGWDYSLIDTKQHAKTTSELINLFNLRYPDVVLSNRKENIKKLADAILWFIKDIIRLVLFRKKIAKSVFQGRGGVCVVHGDTLTTLLSILYAKRCGLKIVHIESGLRSYDLFNPFPEEIIRLISMKLSDSLIAPSSQAYNNLVKMGYSSKSVFIKGNTGKDAALKIVQSPLCPDDFNVLPRKNYVAVTIHRAENIYNYQRMKLLCEAVKYASKDKNVVFVLHDPTQIQLLKYNLLGELQANKNVLCIGLQPYDKFIQLLLNAECVMTDGGSIQEECSYFNIPCIVLRSSTERDDGIGKNAILAKYDLNMIKSELNKMKSLKLERPHPLLERCRPSEKIAELLHKISQA</sequence>
<dbReference type="SUPFAM" id="SSF53756">
    <property type="entry name" value="UDP-Glycosyltransferase/glycogen phosphorylase"/>
    <property type="match status" value="1"/>
</dbReference>
<dbReference type="RefSeq" id="WP_236890960.1">
    <property type="nucleotide sequence ID" value="NZ_AP024488.1"/>
</dbReference>
<reference evidence="3 4" key="1">
    <citation type="submission" date="2021-02" db="EMBL/GenBank/DDBJ databases">
        <title>Complete genome of Desulfoluna sp. strain ASN36.</title>
        <authorList>
            <person name="Takahashi A."/>
            <person name="Kojima H."/>
            <person name="Fukui M."/>
        </authorList>
    </citation>
    <scope>NUCLEOTIDE SEQUENCE [LARGE SCALE GENOMIC DNA]</scope>
    <source>
        <strain evidence="3 4">ASN36</strain>
    </source>
</reference>
<keyword evidence="1" id="KW-0413">Isomerase</keyword>
<dbReference type="Gene3D" id="3.40.50.2000">
    <property type="entry name" value="Glycogen Phosphorylase B"/>
    <property type="match status" value="2"/>
</dbReference>
<organism evidence="3 4">
    <name type="scientific">Desulfoluna limicola</name>
    <dbReference type="NCBI Taxonomy" id="2810562"/>
    <lineage>
        <taxon>Bacteria</taxon>
        <taxon>Pseudomonadati</taxon>
        <taxon>Thermodesulfobacteriota</taxon>
        <taxon>Desulfobacteria</taxon>
        <taxon>Desulfobacterales</taxon>
        <taxon>Desulfolunaceae</taxon>
        <taxon>Desulfoluna</taxon>
    </lineage>
</organism>
<comment type="similarity">
    <text evidence="1">Belongs to the UDP-N-acetylglucosamine 2-epimerase family.</text>
</comment>
<dbReference type="PANTHER" id="PTHR43174">
    <property type="entry name" value="UDP-N-ACETYLGLUCOSAMINE 2-EPIMERASE"/>
    <property type="match status" value="1"/>
</dbReference>
<name>A0ABN6EZI9_9BACT</name>
<evidence type="ECO:0000259" key="2">
    <source>
        <dbReference type="Pfam" id="PF02350"/>
    </source>
</evidence>